<proteinExistence type="inferred from homology"/>
<feature type="domain" description="Mechanosensitive ion channel MscS" evidence="9">
    <location>
        <begin position="380"/>
        <end position="443"/>
    </location>
</feature>
<feature type="transmembrane region" description="Helical" evidence="7">
    <location>
        <begin position="229"/>
        <end position="250"/>
    </location>
</feature>
<keyword evidence="5 7" id="KW-1133">Transmembrane helix</keyword>
<dbReference type="InterPro" id="IPR023408">
    <property type="entry name" value="MscS_beta-dom_sf"/>
</dbReference>
<dbReference type="Proteomes" id="UP000657372">
    <property type="component" value="Unassembled WGS sequence"/>
</dbReference>
<evidence type="ECO:0000256" key="6">
    <source>
        <dbReference type="ARBA" id="ARBA00023136"/>
    </source>
</evidence>
<comment type="similarity">
    <text evidence="2 7">Belongs to the MscS (TC 1.A.23) family.</text>
</comment>
<comment type="subcellular location">
    <subcellularLocation>
        <location evidence="7">Cell inner membrane</location>
        <topology evidence="7">Multi-pass membrane protein</topology>
    </subcellularLocation>
    <subcellularLocation>
        <location evidence="1">Cell membrane</location>
        <topology evidence="1">Multi-pass membrane protein</topology>
    </subcellularLocation>
</comment>
<feature type="region of interest" description="Disordered" evidence="8">
    <location>
        <begin position="42"/>
        <end position="63"/>
    </location>
</feature>
<comment type="caution">
    <text evidence="11">The sequence shown here is derived from an EMBL/GenBank/DDBJ whole genome shotgun (WGS) entry which is preliminary data.</text>
</comment>
<keyword evidence="3" id="KW-1003">Cell membrane</keyword>
<accession>A0ABS0EW03</accession>
<dbReference type="SUPFAM" id="SSF82689">
    <property type="entry name" value="Mechanosensitive channel protein MscS (YggB), C-terminal domain"/>
    <property type="match status" value="1"/>
</dbReference>
<comment type="function">
    <text evidence="7">Mechanosensitive channel that participates in the regulation of osmotic pressure changes within the cell, opening in response to stretch forces in the membrane lipid bilayer, without the need for other proteins. Contributes to normal resistance to hypoosmotic shock. Forms an ion channel of 1.0 nanosiemens conductance with a slight preference for anions.</text>
</comment>
<dbReference type="Gene3D" id="1.10.287.1260">
    <property type="match status" value="1"/>
</dbReference>
<evidence type="ECO:0000256" key="5">
    <source>
        <dbReference type="ARBA" id="ARBA00022989"/>
    </source>
</evidence>
<keyword evidence="7" id="KW-0406">Ion transport</keyword>
<feature type="transmembrane region" description="Helical" evidence="7">
    <location>
        <begin position="363"/>
        <end position="390"/>
    </location>
</feature>
<dbReference type="InterPro" id="IPR011066">
    <property type="entry name" value="MscS_channel_C_sf"/>
</dbReference>
<dbReference type="Gene3D" id="3.30.70.100">
    <property type="match status" value="1"/>
</dbReference>
<evidence type="ECO:0000256" key="4">
    <source>
        <dbReference type="ARBA" id="ARBA00022692"/>
    </source>
</evidence>
<dbReference type="EMBL" id="JADOEL010000003">
    <property type="protein sequence ID" value="MBF8177358.1"/>
    <property type="molecule type" value="Genomic_DNA"/>
</dbReference>
<feature type="transmembrane region" description="Helical" evidence="7">
    <location>
        <begin position="174"/>
        <end position="192"/>
    </location>
</feature>
<evidence type="ECO:0000256" key="7">
    <source>
        <dbReference type="RuleBase" id="RU369025"/>
    </source>
</evidence>
<keyword evidence="6 7" id="KW-0472">Membrane</keyword>
<dbReference type="SUPFAM" id="SSF50182">
    <property type="entry name" value="Sm-like ribonucleoproteins"/>
    <property type="match status" value="1"/>
</dbReference>
<dbReference type="InterPro" id="IPR010920">
    <property type="entry name" value="LSM_dom_sf"/>
</dbReference>
<comment type="caution">
    <text evidence="7">Lacks conserved residue(s) required for the propagation of feature annotation.</text>
</comment>
<dbReference type="PANTHER" id="PTHR30221:SF18">
    <property type="entry name" value="SLL0590 PROTEIN"/>
    <property type="match status" value="1"/>
</dbReference>
<comment type="subunit">
    <text evidence="7">Homoheptamer.</text>
</comment>
<keyword evidence="7" id="KW-0813">Transport</keyword>
<organism evidence="11 12">
    <name type="scientific">Herminiimonas contaminans</name>
    <dbReference type="NCBI Taxonomy" id="1111140"/>
    <lineage>
        <taxon>Bacteria</taxon>
        <taxon>Pseudomonadati</taxon>
        <taxon>Pseudomonadota</taxon>
        <taxon>Betaproteobacteria</taxon>
        <taxon>Burkholderiales</taxon>
        <taxon>Oxalobacteraceae</taxon>
        <taxon>Herminiimonas</taxon>
    </lineage>
</organism>
<evidence type="ECO:0000256" key="1">
    <source>
        <dbReference type="ARBA" id="ARBA00004651"/>
    </source>
</evidence>
<dbReference type="PANTHER" id="PTHR30221">
    <property type="entry name" value="SMALL-CONDUCTANCE MECHANOSENSITIVE CHANNEL"/>
    <property type="match status" value="1"/>
</dbReference>
<name>A0ABS0EW03_9BURK</name>
<feature type="transmembrane region" description="Helical" evidence="7">
    <location>
        <begin position="270"/>
        <end position="299"/>
    </location>
</feature>
<dbReference type="InterPro" id="IPR049278">
    <property type="entry name" value="MS_channel_C"/>
</dbReference>
<protein>
    <recommendedName>
        <fullName evidence="7">Small-conductance mechanosensitive channel</fullName>
    </recommendedName>
</protein>
<keyword evidence="7" id="KW-0407">Ion channel</keyword>
<dbReference type="Pfam" id="PF00924">
    <property type="entry name" value="MS_channel_2nd"/>
    <property type="match status" value="1"/>
</dbReference>
<dbReference type="InterPro" id="IPR045275">
    <property type="entry name" value="MscS_archaea/bacteria_type"/>
</dbReference>
<evidence type="ECO:0000313" key="11">
    <source>
        <dbReference type="EMBL" id="MBF8177358.1"/>
    </source>
</evidence>
<keyword evidence="4 7" id="KW-0812">Transmembrane</keyword>
<evidence type="ECO:0000313" key="12">
    <source>
        <dbReference type="Proteomes" id="UP000657372"/>
    </source>
</evidence>
<feature type="transmembrane region" description="Helical" evidence="7">
    <location>
        <begin position="333"/>
        <end position="351"/>
    </location>
</feature>
<evidence type="ECO:0000256" key="3">
    <source>
        <dbReference type="ARBA" id="ARBA00022475"/>
    </source>
</evidence>
<keyword evidence="7" id="KW-0997">Cell inner membrane</keyword>
<dbReference type="Gene3D" id="2.30.30.60">
    <property type="match status" value="1"/>
</dbReference>
<keyword evidence="12" id="KW-1185">Reference proteome</keyword>
<evidence type="ECO:0000256" key="8">
    <source>
        <dbReference type="SAM" id="MobiDB-lite"/>
    </source>
</evidence>
<dbReference type="Pfam" id="PF21082">
    <property type="entry name" value="MS_channel_3rd"/>
    <property type="match status" value="1"/>
</dbReference>
<feature type="compositionally biased region" description="Low complexity" evidence="8">
    <location>
        <begin position="45"/>
        <end position="63"/>
    </location>
</feature>
<evidence type="ECO:0000256" key="2">
    <source>
        <dbReference type="ARBA" id="ARBA00008017"/>
    </source>
</evidence>
<evidence type="ECO:0000259" key="10">
    <source>
        <dbReference type="Pfam" id="PF21082"/>
    </source>
</evidence>
<evidence type="ECO:0000259" key="9">
    <source>
        <dbReference type="Pfam" id="PF00924"/>
    </source>
</evidence>
<gene>
    <name evidence="11" type="ORF">IXC47_06680</name>
</gene>
<dbReference type="InterPro" id="IPR006685">
    <property type="entry name" value="MscS_channel_2nd"/>
</dbReference>
<feature type="domain" description="Mechanosensitive ion channel MscS C-terminal" evidence="10">
    <location>
        <begin position="452"/>
        <end position="537"/>
    </location>
</feature>
<reference evidence="11 12" key="1">
    <citation type="submission" date="2020-11" db="EMBL/GenBank/DDBJ databases">
        <title>WGS of Herminiimonas contaminans strain Marseille-Q4544 isolated from planarians Schmidtea mediterranea.</title>
        <authorList>
            <person name="Kangale L."/>
        </authorList>
    </citation>
    <scope>NUCLEOTIDE SEQUENCE [LARGE SCALE GENOMIC DNA]</scope>
    <source>
        <strain evidence="11 12">Marseille-Q4544</strain>
    </source>
</reference>
<sequence>MIEFRDTMTACMYRLMIPGLFTILFVLAAPALCAQTDTSLPKAVQSDSSSQTKTQQSDDATSTEAAVTVLNRKVATFRSSLRGVSPASRAERSRKTLNEILNSVETGTVTVNHEPQGNVLLVDGKLAFILLPNDVDAVRSETLDSITIQTVSALEQVIAEAKEAQDRKRLLRNFGHWVLATLIFCFAVWLVFRIRKWLSRHLARMFQSGAANIQLGGARLLAEERVSMLAQGAGSIIAWLIILLMSYEWLSFSLRLFPYTRPWGEQLNQYLIGVALQIGSSIIHALPNLLIALIIFALARTTIRMLAPFFDRLEAGTAHLGSIDRDTAKPTRWIFSVGVWLFAIVMAYPYLPGSQSDAFRGMSVLVGLMVSVGGASLLGQAASGLVLMYSRTLRIGEYVRINDHEGTVTELRTFTTRIRTGLGEELTLPNALVLSTVTKNYSRTVVGKGYIVDTVVTIGYDTPWRQVEAMLMEAAAKTSGIIAEPPPRVFQTALSDFYPEYKLVCQAVPSEPRPRAEVLAQLHANIQDVFNEYGVQIMSPHYLGDPDDAKIVPKSMWFAAPAKSDIAVRADRTPDE</sequence>